<dbReference type="InterPro" id="IPR000914">
    <property type="entry name" value="SBP_5_dom"/>
</dbReference>
<keyword evidence="4 5" id="KW-0732">Signal</keyword>
<protein>
    <submittedName>
        <fullName evidence="7">Peptide ABC transporter substrate-binding protein</fullName>
    </submittedName>
</protein>
<organism evidence="7 8">
    <name type="scientific">Magnetospirillum sulfuroxidans</name>
    <dbReference type="NCBI Taxonomy" id="611300"/>
    <lineage>
        <taxon>Bacteria</taxon>
        <taxon>Pseudomonadati</taxon>
        <taxon>Pseudomonadota</taxon>
        <taxon>Alphaproteobacteria</taxon>
        <taxon>Rhodospirillales</taxon>
        <taxon>Rhodospirillaceae</taxon>
        <taxon>Magnetospirillum</taxon>
    </lineage>
</organism>
<dbReference type="Gene3D" id="3.40.190.10">
    <property type="entry name" value="Periplasmic binding protein-like II"/>
    <property type="match status" value="1"/>
</dbReference>
<dbReference type="Gene3D" id="3.10.105.10">
    <property type="entry name" value="Dipeptide-binding Protein, Domain 3"/>
    <property type="match status" value="1"/>
</dbReference>
<keyword evidence="8" id="KW-1185">Reference proteome</keyword>
<dbReference type="PIRSF" id="PIRSF002741">
    <property type="entry name" value="MppA"/>
    <property type="match status" value="1"/>
</dbReference>
<dbReference type="Gene3D" id="3.90.76.10">
    <property type="entry name" value="Dipeptide-binding Protein, Domain 1"/>
    <property type="match status" value="1"/>
</dbReference>
<evidence type="ECO:0000256" key="3">
    <source>
        <dbReference type="ARBA" id="ARBA00022448"/>
    </source>
</evidence>
<evidence type="ECO:0000313" key="8">
    <source>
        <dbReference type="Proteomes" id="UP000680714"/>
    </source>
</evidence>
<comment type="subcellular location">
    <subcellularLocation>
        <location evidence="1">Periplasm</location>
    </subcellularLocation>
</comment>
<comment type="caution">
    <text evidence="7">The sequence shown here is derived from an EMBL/GenBank/DDBJ whole genome shotgun (WGS) entry which is preliminary data.</text>
</comment>
<accession>A0ABS5IBU7</accession>
<dbReference type="PANTHER" id="PTHR30290:SF9">
    <property type="entry name" value="OLIGOPEPTIDE-BINDING PROTEIN APPA"/>
    <property type="match status" value="1"/>
</dbReference>
<keyword evidence="3" id="KW-0813">Transport</keyword>
<feature type="signal peptide" evidence="5">
    <location>
        <begin position="1"/>
        <end position="22"/>
    </location>
</feature>
<feature type="domain" description="Solute-binding protein family 5" evidence="6">
    <location>
        <begin position="96"/>
        <end position="447"/>
    </location>
</feature>
<dbReference type="RefSeq" id="WP_211548128.1">
    <property type="nucleotide sequence ID" value="NZ_JAGTUF010000007.1"/>
</dbReference>
<name>A0ABS5IBU7_9PROT</name>
<proteinExistence type="inferred from homology"/>
<dbReference type="PANTHER" id="PTHR30290">
    <property type="entry name" value="PERIPLASMIC BINDING COMPONENT OF ABC TRANSPORTER"/>
    <property type="match status" value="1"/>
</dbReference>
<dbReference type="EMBL" id="JAGTUF010000007">
    <property type="protein sequence ID" value="MBR9971901.1"/>
    <property type="molecule type" value="Genomic_DNA"/>
</dbReference>
<evidence type="ECO:0000259" key="6">
    <source>
        <dbReference type="Pfam" id="PF00496"/>
    </source>
</evidence>
<dbReference type="InterPro" id="IPR030678">
    <property type="entry name" value="Peptide/Ni-bd"/>
</dbReference>
<reference evidence="7 8" key="1">
    <citation type="submission" date="2021-04" db="EMBL/GenBank/DDBJ databases">
        <title>Magnetospirillum sulfuroxidans sp. nov., a facultative chemolithoautotrophic sulfur-oxidizing alphaproteobacterium isolated from freshwater sediment and proposals for Paramagetospirillum gen. nov., and Magnetospirillaceae fam. nov.</title>
        <authorList>
            <person name="Koziaeva V."/>
            <person name="Geelhoed J.S."/>
            <person name="Sorokin D.Y."/>
            <person name="Grouzdev D.S."/>
        </authorList>
    </citation>
    <scope>NUCLEOTIDE SEQUENCE [LARGE SCALE GENOMIC DNA]</scope>
    <source>
        <strain evidence="7 8">J10</strain>
    </source>
</reference>
<sequence>MPFLVRSLLTILLLALPLTARAKDDLVIGITQYPASLHPNMDSMMAKTYVMAMALRPLTTFDAKWQLICMLCERLPSFDNGLAKRAPLAAGKSGVALTYTLRADAFWGDGVPVSTDDVLFTWEAGRHPQSGVANAELYQRILNIEVKDAKTFTVHLDRLTFDYNALNDFQLLPAHIERPRFAAAPAEYRNRTAYDQDSTNPGLYNGPYRISAVSLGSHLILEPNPHWRGTKPAFKRVVIRTVENTAALEAQLLSGGVDMIAGELGLPLEQAVALDKRADPRFRVLFKSGLAYEHLDINLSSPIMADKRVRQALLYGLDRQGLSRQLFDGRQPVADSSVNPLDTVHADDTPHYSYDPAKAARLLDEAGWIQTGAVRRNAKGEALSVELMTTAGNRSRELLSQVIQGQWRKLGIDTRLKTEPARVFFGETVTKRRFAHLALFAWISSPESVPRSTLHSSQIPAAANNWTGQNYAGYADARMDALLDAIEIELEAPKRTELWRRLQHLYAEELPALPLFFRADASILPRQLQGLAPTGHQNPSTLWIENWRWQP</sequence>
<gene>
    <name evidence="7" type="ORF">KEC16_09255</name>
</gene>
<dbReference type="InterPro" id="IPR039424">
    <property type="entry name" value="SBP_5"/>
</dbReference>
<dbReference type="SUPFAM" id="SSF53850">
    <property type="entry name" value="Periplasmic binding protein-like II"/>
    <property type="match status" value="1"/>
</dbReference>
<evidence type="ECO:0000256" key="4">
    <source>
        <dbReference type="ARBA" id="ARBA00022729"/>
    </source>
</evidence>
<dbReference type="CDD" id="cd08513">
    <property type="entry name" value="PBP2_thermophilic_Hb8_like"/>
    <property type="match status" value="1"/>
</dbReference>
<dbReference type="Pfam" id="PF00496">
    <property type="entry name" value="SBP_bac_5"/>
    <property type="match status" value="1"/>
</dbReference>
<comment type="similarity">
    <text evidence="2">Belongs to the bacterial solute-binding protein 5 family.</text>
</comment>
<dbReference type="Proteomes" id="UP000680714">
    <property type="component" value="Unassembled WGS sequence"/>
</dbReference>
<evidence type="ECO:0000313" key="7">
    <source>
        <dbReference type="EMBL" id="MBR9971901.1"/>
    </source>
</evidence>
<evidence type="ECO:0000256" key="5">
    <source>
        <dbReference type="SAM" id="SignalP"/>
    </source>
</evidence>
<evidence type="ECO:0000256" key="2">
    <source>
        <dbReference type="ARBA" id="ARBA00005695"/>
    </source>
</evidence>
<evidence type="ECO:0000256" key="1">
    <source>
        <dbReference type="ARBA" id="ARBA00004418"/>
    </source>
</evidence>
<feature type="chain" id="PRO_5045246012" evidence="5">
    <location>
        <begin position="23"/>
        <end position="551"/>
    </location>
</feature>